<dbReference type="OMA" id="GHYMDVK"/>
<dbReference type="Proteomes" id="UP000594263">
    <property type="component" value="Unplaced"/>
</dbReference>
<reference evidence="3" key="1">
    <citation type="submission" date="2021-01" db="UniProtKB">
        <authorList>
            <consortium name="EnsemblPlants"/>
        </authorList>
    </citation>
    <scope>IDENTIFICATION</scope>
</reference>
<keyword evidence="2" id="KW-0812">Transmembrane</keyword>
<keyword evidence="2" id="KW-0472">Membrane</keyword>
<keyword evidence="4" id="KW-1185">Reference proteome</keyword>
<accession>A0A7N0U4V5</accession>
<dbReference type="PANTHER" id="PTHR35297:SF2">
    <property type="entry name" value="PROTEIN, PUTATIVE-RELATED"/>
    <property type="match status" value="1"/>
</dbReference>
<dbReference type="PANTHER" id="PTHR35297">
    <property type="entry name" value="PROTEIN, PUTATIVE-RELATED"/>
    <property type="match status" value="1"/>
</dbReference>
<proteinExistence type="predicted"/>
<evidence type="ECO:0000256" key="2">
    <source>
        <dbReference type="SAM" id="Phobius"/>
    </source>
</evidence>
<dbReference type="AlphaFoldDB" id="A0A7N0U4V5"/>
<evidence type="ECO:0000313" key="4">
    <source>
        <dbReference type="Proteomes" id="UP000594263"/>
    </source>
</evidence>
<protein>
    <submittedName>
        <fullName evidence="3">Uncharacterized protein</fullName>
    </submittedName>
</protein>
<name>A0A7N0U4V5_KALFE</name>
<sequence>MQRQSLGSPGSKHHSHHAADGGAASNGEKAAFFADASEDSKRLSAAASALAFNGGGDTDEEEKVKQLKPQRSSPTASRKNKKNKPSEKLIHGIPVLTFVCFLILYLSSHDPTKFELDEFGGLKRPEVVTDWRNVSKDNASGLIGFSNGGDTVATRRQRNLREMIQRHAASKSRGAHRKFGDF</sequence>
<evidence type="ECO:0000313" key="3">
    <source>
        <dbReference type="EnsemblPlants" id="Kaladp0053s0583.1.v1.1"/>
    </source>
</evidence>
<feature type="transmembrane region" description="Helical" evidence="2">
    <location>
        <begin position="89"/>
        <end position="107"/>
    </location>
</feature>
<organism evidence="3 4">
    <name type="scientific">Kalanchoe fedtschenkoi</name>
    <name type="common">Lavender scallops</name>
    <name type="synonym">South American air plant</name>
    <dbReference type="NCBI Taxonomy" id="63787"/>
    <lineage>
        <taxon>Eukaryota</taxon>
        <taxon>Viridiplantae</taxon>
        <taxon>Streptophyta</taxon>
        <taxon>Embryophyta</taxon>
        <taxon>Tracheophyta</taxon>
        <taxon>Spermatophyta</taxon>
        <taxon>Magnoliopsida</taxon>
        <taxon>eudicotyledons</taxon>
        <taxon>Gunneridae</taxon>
        <taxon>Pentapetalae</taxon>
        <taxon>Saxifragales</taxon>
        <taxon>Crassulaceae</taxon>
        <taxon>Kalanchoe</taxon>
    </lineage>
</organism>
<feature type="region of interest" description="Disordered" evidence="1">
    <location>
        <begin position="52"/>
        <end position="85"/>
    </location>
</feature>
<feature type="region of interest" description="Disordered" evidence="1">
    <location>
        <begin position="1"/>
        <end position="26"/>
    </location>
</feature>
<dbReference type="Gramene" id="Kaladp0053s0583.1.v1.1">
    <property type="protein sequence ID" value="Kaladp0053s0583.1.v1.1"/>
    <property type="gene ID" value="Kaladp0053s0583.v1.1"/>
</dbReference>
<dbReference type="EnsemblPlants" id="Kaladp0053s0583.1.v1.1">
    <property type="protein sequence ID" value="Kaladp0053s0583.1.v1.1"/>
    <property type="gene ID" value="Kaladp0053s0583.v1.1"/>
</dbReference>
<keyword evidence="2" id="KW-1133">Transmembrane helix</keyword>
<evidence type="ECO:0000256" key="1">
    <source>
        <dbReference type="SAM" id="MobiDB-lite"/>
    </source>
</evidence>